<dbReference type="SMART" id="SM00220">
    <property type="entry name" value="S_TKc"/>
    <property type="match status" value="1"/>
</dbReference>
<dbReference type="KEGG" id="kng:KNAG_0G01240"/>
<sequence length="909" mass="100924">MRTHTSTPHLRNTGLKPALPGGGRYNAKSSSVDISPKQLSDYKTNETSSQVNIDPSISPSYDSLMNVEFHRQIKETNKITLAYDAINKLQILNQFEIIREIGTGTHSKVKLGYDLVLQRPVAVKILNRKERKRIQFKFEKNMKIRKEINILKKCNKHPNIIKLFEVLDDFKSRKIYLILEYCPGGEIRWCAENVHELSAKGPPLISFQRSREMLRDVISGLEYLHLQGIIHRDIKPANLLLSQEGTVKISDFGVSFMNADKANNTKKEDFLALIKTEGTPAFFAPEICLGDEIWDKFHINKSIPGLNANDEYYITEKIDVWALGVTAFCFLFGMLPFSSNFELKLFDKIVNRSLKFPNCAKLSRCPASKLTSPHELESAKNFIELLLTKNPMERPSVSEIKVHQFICWDFNNKVPDDNRTKDTKLQQKLKFLTKQQDQVISLTQDEDNILMNHNIDAFITPKPQRNVSPLGLGNHRSTIPVNDRFSPDAGSPGEIVSVSPKSRNKPRRSKTPLSDNGVQFEGNDNVVDLPINSSFASLDSFYIENFAMTRLNQETQPNQFSTKFKSASTPLVGGNRFNPQSCNNPQKMKKRKEKRKHSKNSSYSAVAPNPGPSTILKVQNVPSYPSARLLSNGPNINRGLSPHHNQSGASLSSDRTMSSVGSRSRLHATSPNSSSIPKLTALNTHSDSPPTAFDVNSTIRAKSPGMTHRQGSNFKEASATSSSSSSCVSQFTTSPVQPSYHITSEDASVVSFRNLPGFSALLPQQPMEQLSLSFSSGSSSCGGTGSSDSDSESDGELVLNLGKASHMRRQQSQHTQNSSSAVNSPLTSTATKRGSLSHSLGNKSATSSYTNLRMNTVNENNVVMSEFIGSDLDSRALLKGFLEKKLDNPEARVGEVDYCTSNNLEENHS</sequence>
<reference evidence="10" key="2">
    <citation type="submission" date="2012-08" db="EMBL/GenBank/DDBJ databases">
        <title>Genome sequence of Kazachstania naganishii.</title>
        <authorList>
            <person name="Gordon J.L."/>
            <person name="Armisen D."/>
            <person name="Proux-Wera E."/>
            <person name="OhEigeartaigh S.S."/>
            <person name="Byrne K.P."/>
            <person name="Wolfe K.H."/>
        </authorList>
    </citation>
    <scope>NUCLEOTIDE SEQUENCE [LARGE SCALE GENOMIC DNA]</scope>
    <source>
        <strain evidence="10">ATCC MYA-139 / BCRC 22969 / CBS 8797 / CCRC 22969 / KCTC 17520 / NBRC 10181 / NCYC 3082</strain>
    </source>
</reference>
<dbReference type="STRING" id="1071383.J7S0V8"/>
<feature type="compositionally biased region" description="Polar residues" evidence="7">
    <location>
        <begin position="577"/>
        <end position="586"/>
    </location>
</feature>
<keyword evidence="3 6" id="KW-0547">Nucleotide-binding</keyword>
<dbReference type="Proteomes" id="UP000006310">
    <property type="component" value="Chromosome 7"/>
</dbReference>
<feature type="region of interest" description="Disordered" evidence="7">
    <location>
        <begin position="467"/>
        <end position="520"/>
    </location>
</feature>
<feature type="region of interest" description="Disordered" evidence="7">
    <location>
        <begin position="771"/>
        <end position="846"/>
    </location>
</feature>
<organism evidence="9 10">
    <name type="scientific">Huiozyma naganishii (strain ATCC MYA-139 / BCRC 22969 / CBS 8797 / KCTC 17520 / NBRC 10181 / NCYC 3082 / Yp74L-3)</name>
    <name type="common">Yeast</name>
    <name type="synonym">Kazachstania naganishii</name>
    <dbReference type="NCBI Taxonomy" id="1071383"/>
    <lineage>
        <taxon>Eukaryota</taxon>
        <taxon>Fungi</taxon>
        <taxon>Dikarya</taxon>
        <taxon>Ascomycota</taxon>
        <taxon>Saccharomycotina</taxon>
        <taxon>Saccharomycetes</taxon>
        <taxon>Saccharomycetales</taxon>
        <taxon>Saccharomycetaceae</taxon>
        <taxon>Huiozyma</taxon>
    </lineage>
</organism>
<reference evidence="9 10" key="1">
    <citation type="journal article" date="2011" name="Proc. Natl. Acad. Sci. U.S.A.">
        <title>Evolutionary erosion of yeast sex chromosomes by mating-type switching accidents.</title>
        <authorList>
            <person name="Gordon J.L."/>
            <person name="Armisen D."/>
            <person name="Proux-Wera E."/>
            <person name="Oheigeartaigh S.S."/>
            <person name="Byrne K.P."/>
            <person name="Wolfe K.H."/>
        </authorList>
    </citation>
    <scope>NUCLEOTIDE SEQUENCE [LARGE SCALE GENOMIC DNA]</scope>
    <source>
        <strain evidence="10">ATCC MYA-139 / BCRC 22969 / CBS 8797 / CCRC 22969 / KCTC 17520 / NBRC 10181 / NCYC 3082</strain>
    </source>
</reference>
<dbReference type="InterPro" id="IPR011009">
    <property type="entry name" value="Kinase-like_dom_sf"/>
</dbReference>
<feature type="compositionally biased region" description="Basic residues" evidence="7">
    <location>
        <begin position="587"/>
        <end position="599"/>
    </location>
</feature>
<evidence type="ECO:0000259" key="8">
    <source>
        <dbReference type="PROSITE" id="PS50011"/>
    </source>
</evidence>
<feature type="compositionally biased region" description="Polar residues" evidence="7">
    <location>
        <begin position="27"/>
        <end position="55"/>
    </location>
</feature>
<dbReference type="OMA" id="YGNREVQ"/>
<dbReference type="PROSITE" id="PS50011">
    <property type="entry name" value="PROTEIN_KINASE_DOM"/>
    <property type="match status" value="1"/>
</dbReference>
<feature type="compositionally biased region" description="Polar residues" evidence="7">
    <location>
        <begin position="812"/>
        <end position="846"/>
    </location>
</feature>
<evidence type="ECO:0000313" key="9">
    <source>
        <dbReference type="EMBL" id="CCK71182.1"/>
    </source>
</evidence>
<dbReference type="OrthoDB" id="68483at2759"/>
<dbReference type="PANTHER" id="PTHR43895">
    <property type="entry name" value="CALCIUM/CALMODULIN-DEPENDENT PROTEIN KINASE KINASE-RELATED"/>
    <property type="match status" value="1"/>
</dbReference>
<feature type="compositionally biased region" description="Low complexity" evidence="7">
    <location>
        <begin position="718"/>
        <end position="734"/>
    </location>
</feature>
<dbReference type="eggNOG" id="KOG0585">
    <property type="taxonomic scope" value="Eukaryota"/>
</dbReference>
<dbReference type="PROSITE" id="PS00108">
    <property type="entry name" value="PROTEIN_KINASE_ST"/>
    <property type="match status" value="1"/>
</dbReference>
<evidence type="ECO:0000256" key="5">
    <source>
        <dbReference type="ARBA" id="ARBA00022840"/>
    </source>
</evidence>
<dbReference type="InterPro" id="IPR017441">
    <property type="entry name" value="Protein_kinase_ATP_BS"/>
</dbReference>
<evidence type="ECO:0000256" key="7">
    <source>
        <dbReference type="SAM" id="MobiDB-lite"/>
    </source>
</evidence>
<dbReference type="PROSITE" id="PS00107">
    <property type="entry name" value="PROTEIN_KINASE_ATP"/>
    <property type="match status" value="1"/>
</dbReference>
<feature type="region of interest" description="Disordered" evidence="7">
    <location>
        <begin position="565"/>
        <end position="738"/>
    </location>
</feature>
<dbReference type="CDD" id="cd14008">
    <property type="entry name" value="STKc_LKB1_CaMKK"/>
    <property type="match status" value="1"/>
</dbReference>
<dbReference type="GO" id="GO:0005524">
    <property type="term" value="F:ATP binding"/>
    <property type="evidence" value="ECO:0007669"/>
    <property type="project" value="UniProtKB-UniRule"/>
</dbReference>
<feature type="domain" description="Protein kinase" evidence="8">
    <location>
        <begin position="95"/>
        <end position="406"/>
    </location>
</feature>
<dbReference type="InterPro" id="IPR008271">
    <property type="entry name" value="Ser/Thr_kinase_AS"/>
</dbReference>
<dbReference type="EMBL" id="HE978320">
    <property type="protein sequence ID" value="CCK71182.1"/>
    <property type="molecule type" value="Genomic_DNA"/>
</dbReference>
<evidence type="ECO:0000256" key="1">
    <source>
        <dbReference type="ARBA" id="ARBA00022527"/>
    </source>
</evidence>
<name>J7S0V8_HUIN7</name>
<dbReference type="PANTHER" id="PTHR43895:SF152">
    <property type="entry name" value="SERINE_THREONINE-PROTEIN KINASE TOS3"/>
    <property type="match status" value="1"/>
</dbReference>
<dbReference type="InterPro" id="IPR000719">
    <property type="entry name" value="Prot_kinase_dom"/>
</dbReference>
<evidence type="ECO:0000256" key="6">
    <source>
        <dbReference type="PROSITE-ProRule" id="PRU10141"/>
    </source>
</evidence>
<keyword evidence="5 6" id="KW-0067">ATP-binding</keyword>
<dbReference type="GeneID" id="34526906"/>
<dbReference type="GO" id="GO:0007165">
    <property type="term" value="P:signal transduction"/>
    <property type="evidence" value="ECO:0007669"/>
    <property type="project" value="TreeGrafter"/>
</dbReference>
<protein>
    <recommendedName>
        <fullName evidence="8">Protein kinase domain-containing protein</fullName>
    </recommendedName>
</protein>
<keyword evidence="4" id="KW-0418">Kinase</keyword>
<dbReference type="HOGENOM" id="CLU_003784_1_0_1"/>
<feature type="compositionally biased region" description="Polar residues" evidence="7">
    <location>
        <begin position="643"/>
        <end position="700"/>
    </location>
</feature>
<evidence type="ECO:0000256" key="3">
    <source>
        <dbReference type="ARBA" id="ARBA00022741"/>
    </source>
</evidence>
<keyword evidence="1" id="KW-0723">Serine/threonine-protein kinase</keyword>
<feature type="binding site" evidence="6">
    <location>
        <position position="124"/>
    </location>
    <ligand>
        <name>ATP</name>
        <dbReference type="ChEBI" id="CHEBI:30616"/>
    </ligand>
</feature>
<keyword evidence="10" id="KW-1185">Reference proteome</keyword>
<gene>
    <name evidence="9" type="primary">KNAG0G01240</name>
    <name evidence="9" type="ordered locus">KNAG_0G01240</name>
</gene>
<evidence type="ECO:0000256" key="2">
    <source>
        <dbReference type="ARBA" id="ARBA00022679"/>
    </source>
</evidence>
<accession>J7S0V8</accession>
<dbReference type="AlphaFoldDB" id="J7S0V8"/>
<dbReference type="Gene3D" id="1.10.510.10">
    <property type="entry name" value="Transferase(Phosphotransferase) domain 1"/>
    <property type="match status" value="1"/>
</dbReference>
<dbReference type="GO" id="GO:0004674">
    <property type="term" value="F:protein serine/threonine kinase activity"/>
    <property type="evidence" value="ECO:0007669"/>
    <property type="project" value="UniProtKB-KW"/>
</dbReference>
<feature type="compositionally biased region" description="Polar residues" evidence="7">
    <location>
        <begin position="1"/>
        <end position="10"/>
    </location>
</feature>
<evidence type="ECO:0000256" key="4">
    <source>
        <dbReference type="ARBA" id="ARBA00022777"/>
    </source>
</evidence>
<feature type="region of interest" description="Disordered" evidence="7">
    <location>
        <begin position="1"/>
        <end position="55"/>
    </location>
</feature>
<dbReference type="SUPFAM" id="SSF56112">
    <property type="entry name" value="Protein kinase-like (PK-like)"/>
    <property type="match status" value="1"/>
</dbReference>
<keyword evidence="2" id="KW-0808">Transferase</keyword>
<dbReference type="RefSeq" id="XP_022465428.1">
    <property type="nucleotide sequence ID" value="XM_022608987.1"/>
</dbReference>
<proteinExistence type="predicted"/>
<evidence type="ECO:0000313" key="10">
    <source>
        <dbReference type="Proteomes" id="UP000006310"/>
    </source>
</evidence>
<dbReference type="Pfam" id="PF00069">
    <property type="entry name" value="Pkinase"/>
    <property type="match status" value="1"/>
</dbReference>